<keyword evidence="3" id="KW-0325">Glycoprotein</keyword>
<dbReference type="InterPro" id="IPR017853">
    <property type="entry name" value="GH"/>
</dbReference>
<gene>
    <name evidence="4" type="ORF">SAMN04488029_1527</name>
</gene>
<dbReference type="PANTHER" id="PTHR31468:SF2">
    <property type="entry name" value="1,3-BETA-GLUCANOSYLTRANSFERASE GAS1"/>
    <property type="match status" value="1"/>
</dbReference>
<dbReference type="GO" id="GO:0034411">
    <property type="term" value="P:cell wall (1-&gt;3)-beta-D-glucan biosynthetic process"/>
    <property type="evidence" value="ECO:0007669"/>
    <property type="project" value="TreeGrafter"/>
</dbReference>
<dbReference type="GO" id="GO:0005886">
    <property type="term" value="C:plasma membrane"/>
    <property type="evidence" value="ECO:0007669"/>
    <property type="project" value="TreeGrafter"/>
</dbReference>
<keyword evidence="1" id="KW-0732">Signal</keyword>
<organism evidence="4 5">
    <name type="scientific">Reichenbachiella faecimaris</name>
    <dbReference type="NCBI Taxonomy" id="692418"/>
    <lineage>
        <taxon>Bacteria</taxon>
        <taxon>Pseudomonadati</taxon>
        <taxon>Bacteroidota</taxon>
        <taxon>Cytophagia</taxon>
        <taxon>Cytophagales</taxon>
        <taxon>Reichenbachiellaceae</taxon>
        <taxon>Reichenbachiella</taxon>
    </lineage>
</organism>
<evidence type="ECO:0000256" key="2">
    <source>
        <dbReference type="ARBA" id="ARBA00023157"/>
    </source>
</evidence>
<sequence>MSTNTSSTSISEISVSGKAFVDATGNRFMVRGIALSTSMAMNGTNDLLADTNYDYIKNIILPHLTYLGVNTVRVYQVDHTLNHNKVMNLLSDSNIYVMVGLVTLSISVDRINPKYTLDLYNRITSVAQEFCAFSNTFAFSVGNEVVFPGEIYTAMGNNAKAANDTIKKDAAVIKSMIRDLKGYMNTKSLRAVPVGVAMQDGPASTLKAWGGIGTDVVAQYYAAGNSAERADYIGINTYRYVNPSTGHGPLNAYDGLASEVTSLPIPVFLTESGGLNIPADSQAPDSTRDWAIVTQVFNNPTLYQQLSGQVAFEFFEKEGFHGLFAQNADPSKTLIEFTYGQYNGGYKQLAAQFQTASRISVPAAGTTPSPSTAPAKCNPPLLPCPAPNIKLSIENYAPKVLKVVQNTVVIGTLPEGSANSPSTTPITASNDWPLLIQDEVSPSNWEPVCQVSADKLKDGKVIKNNVSWGSGVACPIN</sequence>
<dbReference type="STRING" id="692418.SAMN04488029_1527"/>
<dbReference type="PANTHER" id="PTHR31468">
    <property type="entry name" value="1,3-BETA-GLUCANOSYLTRANSFERASE GAS1"/>
    <property type="match status" value="1"/>
</dbReference>
<dbReference type="RefSeq" id="WP_084371836.1">
    <property type="nucleotide sequence ID" value="NZ_FWYF01000001.1"/>
</dbReference>
<dbReference type="OrthoDB" id="1154832at2"/>
<reference evidence="4 5" key="1">
    <citation type="submission" date="2017-04" db="EMBL/GenBank/DDBJ databases">
        <authorList>
            <person name="Afonso C.L."/>
            <person name="Miller P.J."/>
            <person name="Scott M.A."/>
            <person name="Spackman E."/>
            <person name="Goraichik I."/>
            <person name="Dimitrov K.M."/>
            <person name="Suarez D.L."/>
            <person name="Swayne D.E."/>
        </authorList>
    </citation>
    <scope>NUCLEOTIDE SEQUENCE [LARGE SCALE GENOMIC DNA]</scope>
    <source>
        <strain evidence="4 5">DSM 26133</strain>
    </source>
</reference>
<dbReference type="Proteomes" id="UP000192472">
    <property type="component" value="Unassembled WGS sequence"/>
</dbReference>
<dbReference type="EMBL" id="FWYF01000001">
    <property type="protein sequence ID" value="SMD33162.1"/>
    <property type="molecule type" value="Genomic_DNA"/>
</dbReference>
<dbReference type="SUPFAM" id="SSF51445">
    <property type="entry name" value="(Trans)glycosidases"/>
    <property type="match status" value="1"/>
</dbReference>
<keyword evidence="5" id="KW-1185">Reference proteome</keyword>
<evidence type="ECO:0000313" key="5">
    <source>
        <dbReference type="Proteomes" id="UP000192472"/>
    </source>
</evidence>
<keyword evidence="2" id="KW-1015">Disulfide bond</keyword>
<keyword evidence="4" id="KW-0808">Transferase</keyword>
<dbReference type="InterPro" id="IPR004886">
    <property type="entry name" value="Glucanosyltransferase"/>
</dbReference>
<evidence type="ECO:0000313" key="4">
    <source>
        <dbReference type="EMBL" id="SMD33162.1"/>
    </source>
</evidence>
<protein>
    <submittedName>
        <fullName evidence="4">Glucanosyltransferase</fullName>
    </submittedName>
</protein>
<dbReference type="Pfam" id="PF03198">
    <property type="entry name" value="Glyco_hydro_72"/>
    <property type="match status" value="1"/>
</dbReference>
<name>A0A1W2G9L4_REIFA</name>
<evidence type="ECO:0000256" key="3">
    <source>
        <dbReference type="ARBA" id="ARBA00023180"/>
    </source>
</evidence>
<accession>A0A1W2G9L4</accession>
<evidence type="ECO:0000256" key="1">
    <source>
        <dbReference type="ARBA" id="ARBA00022729"/>
    </source>
</evidence>
<proteinExistence type="predicted"/>
<dbReference type="AlphaFoldDB" id="A0A1W2G9L4"/>
<dbReference type="GO" id="GO:0042124">
    <property type="term" value="F:1,3-beta-glucanosyltransferase activity"/>
    <property type="evidence" value="ECO:0007669"/>
    <property type="project" value="TreeGrafter"/>
</dbReference>
<dbReference type="Gene3D" id="3.20.20.80">
    <property type="entry name" value="Glycosidases"/>
    <property type="match status" value="1"/>
</dbReference>